<accession>A0A4Q7KEV5</accession>
<evidence type="ECO:0000256" key="1">
    <source>
        <dbReference type="PROSITE-ProRule" id="PRU01076"/>
    </source>
</evidence>
<dbReference type="PROSITE" id="PS51740">
    <property type="entry name" value="SPOVT_ABRB"/>
    <property type="match status" value="1"/>
</dbReference>
<organism evidence="3 4">
    <name type="scientific">Herbihabitans rhizosphaerae</name>
    <dbReference type="NCBI Taxonomy" id="1872711"/>
    <lineage>
        <taxon>Bacteria</taxon>
        <taxon>Bacillati</taxon>
        <taxon>Actinomycetota</taxon>
        <taxon>Actinomycetes</taxon>
        <taxon>Pseudonocardiales</taxon>
        <taxon>Pseudonocardiaceae</taxon>
        <taxon>Herbihabitans</taxon>
    </lineage>
</organism>
<proteinExistence type="predicted"/>
<dbReference type="GO" id="GO:0003677">
    <property type="term" value="F:DNA binding"/>
    <property type="evidence" value="ECO:0007669"/>
    <property type="project" value="UniProtKB-UniRule"/>
</dbReference>
<evidence type="ECO:0000313" key="4">
    <source>
        <dbReference type="Proteomes" id="UP000294257"/>
    </source>
</evidence>
<dbReference type="InterPro" id="IPR037914">
    <property type="entry name" value="SpoVT-AbrB_sf"/>
</dbReference>
<evidence type="ECO:0000259" key="2">
    <source>
        <dbReference type="PROSITE" id="PS51740"/>
    </source>
</evidence>
<feature type="domain" description="SpoVT-AbrB" evidence="2">
    <location>
        <begin position="1"/>
        <end position="47"/>
    </location>
</feature>
<reference evidence="3 4" key="1">
    <citation type="submission" date="2019-02" db="EMBL/GenBank/DDBJ databases">
        <title>Genomic Encyclopedia of Type Strains, Phase IV (KMG-IV): sequencing the most valuable type-strain genomes for metagenomic binning, comparative biology and taxonomic classification.</title>
        <authorList>
            <person name="Goeker M."/>
        </authorList>
    </citation>
    <scope>NUCLEOTIDE SEQUENCE [LARGE SCALE GENOMIC DNA]</scope>
    <source>
        <strain evidence="3 4">DSM 101727</strain>
    </source>
</reference>
<comment type="caution">
    <text evidence="3">The sequence shown here is derived from an EMBL/GenBank/DDBJ whole genome shotgun (WGS) entry which is preliminary data.</text>
</comment>
<dbReference type="EMBL" id="SGWQ01000012">
    <property type="protein sequence ID" value="RZS32423.1"/>
    <property type="molecule type" value="Genomic_DNA"/>
</dbReference>
<sequence length="78" mass="8496">MYAVTMGDRGRLVVPAELRQRAGFEEGRPLVLLYSPGGVVLLTRDQLKDMVRADLADVDVVGALLAERREAADVEDAV</sequence>
<gene>
    <name evidence="3" type="ORF">EV193_11257</name>
</gene>
<keyword evidence="4" id="KW-1185">Reference proteome</keyword>
<dbReference type="Proteomes" id="UP000294257">
    <property type="component" value="Unassembled WGS sequence"/>
</dbReference>
<dbReference type="SUPFAM" id="SSF89447">
    <property type="entry name" value="AbrB/MazE/MraZ-like"/>
    <property type="match status" value="1"/>
</dbReference>
<protein>
    <recommendedName>
        <fullName evidence="2">SpoVT-AbrB domain-containing protein</fullName>
    </recommendedName>
</protein>
<dbReference type="InterPro" id="IPR007159">
    <property type="entry name" value="SpoVT-AbrB_dom"/>
</dbReference>
<dbReference type="SMART" id="SM00966">
    <property type="entry name" value="SpoVT_AbrB"/>
    <property type="match status" value="1"/>
</dbReference>
<evidence type="ECO:0000313" key="3">
    <source>
        <dbReference type="EMBL" id="RZS32423.1"/>
    </source>
</evidence>
<keyword evidence="1" id="KW-0238">DNA-binding</keyword>
<dbReference type="AlphaFoldDB" id="A0A4Q7KEV5"/>
<name>A0A4Q7KEV5_9PSEU</name>
<dbReference type="OrthoDB" id="3268570at2"/>